<proteinExistence type="predicted"/>
<sequence>MVLIRTKNVKEALRRKYVVNSGEYNNNLHYITFIWQTLLSKANVQKVHFMVIDNCLTQVQ</sequence>
<name>A0A0E9UD44_ANGAN</name>
<reference evidence="1" key="1">
    <citation type="submission" date="2014-11" db="EMBL/GenBank/DDBJ databases">
        <authorList>
            <person name="Amaro Gonzalez C."/>
        </authorList>
    </citation>
    <scope>NUCLEOTIDE SEQUENCE</scope>
</reference>
<accession>A0A0E9UD44</accession>
<dbReference type="EMBL" id="GBXM01044808">
    <property type="protein sequence ID" value="JAH63769.1"/>
    <property type="molecule type" value="Transcribed_RNA"/>
</dbReference>
<evidence type="ECO:0000313" key="1">
    <source>
        <dbReference type="EMBL" id="JAH63769.1"/>
    </source>
</evidence>
<organism evidence="1">
    <name type="scientific">Anguilla anguilla</name>
    <name type="common">European freshwater eel</name>
    <name type="synonym">Muraena anguilla</name>
    <dbReference type="NCBI Taxonomy" id="7936"/>
    <lineage>
        <taxon>Eukaryota</taxon>
        <taxon>Metazoa</taxon>
        <taxon>Chordata</taxon>
        <taxon>Craniata</taxon>
        <taxon>Vertebrata</taxon>
        <taxon>Euteleostomi</taxon>
        <taxon>Actinopterygii</taxon>
        <taxon>Neopterygii</taxon>
        <taxon>Teleostei</taxon>
        <taxon>Anguilliformes</taxon>
        <taxon>Anguillidae</taxon>
        <taxon>Anguilla</taxon>
    </lineage>
</organism>
<protein>
    <submittedName>
        <fullName evidence="1">Uncharacterized protein</fullName>
    </submittedName>
</protein>
<dbReference type="AlphaFoldDB" id="A0A0E9UD44"/>
<reference evidence="1" key="2">
    <citation type="journal article" date="2015" name="Fish Shellfish Immunol.">
        <title>Early steps in the European eel (Anguilla anguilla)-Vibrio vulnificus interaction in the gills: Role of the RtxA13 toxin.</title>
        <authorList>
            <person name="Callol A."/>
            <person name="Pajuelo D."/>
            <person name="Ebbesson L."/>
            <person name="Teles M."/>
            <person name="MacKenzie S."/>
            <person name="Amaro C."/>
        </authorList>
    </citation>
    <scope>NUCLEOTIDE SEQUENCE</scope>
</reference>